<keyword evidence="3" id="KW-0238">DNA-binding</keyword>
<accession>A0AAD8NIZ3</accession>
<dbReference type="InterPro" id="IPR003340">
    <property type="entry name" value="B3_DNA-bd"/>
</dbReference>
<evidence type="ECO:0000256" key="1">
    <source>
        <dbReference type="ARBA" id="ARBA00004123"/>
    </source>
</evidence>
<reference evidence="7" key="1">
    <citation type="journal article" date="2023" name="bioRxiv">
        <title>Improved chromosome-level genome assembly for marigold (Tagetes erecta).</title>
        <authorList>
            <person name="Jiang F."/>
            <person name="Yuan L."/>
            <person name="Wang S."/>
            <person name="Wang H."/>
            <person name="Xu D."/>
            <person name="Wang A."/>
            <person name="Fan W."/>
        </authorList>
    </citation>
    <scope>NUCLEOTIDE SEQUENCE</scope>
    <source>
        <strain evidence="7">WSJ</strain>
        <tissue evidence="7">Leaf</tissue>
    </source>
</reference>
<dbReference type="CDD" id="cd10017">
    <property type="entry name" value="B3_DNA"/>
    <property type="match status" value="1"/>
</dbReference>
<feature type="domain" description="TF-B3" evidence="6">
    <location>
        <begin position="70"/>
        <end position="170"/>
    </location>
</feature>
<dbReference type="Proteomes" id="UP001229421">
    <property type="component" value="Unassembled WGS sequence"/>
</dbReference>
<dbReference type="InterPro" id="IPR044837">
    <property type="entry name" value="REM16-like"/>
</dbReference>
<comment type="caution">
    <text evidence="7">The sequence shown here is derived from an EMBL/GenBank/DDBJ whole genome shotgun (WGS) entry which is preliminary data.</text>
</comment>
<evidence type="ECO:0000256" key="2">
    <source>
        <dbReference type="ARBA" id="ARBA00023015"/>
    </source>
</evidence>
<keyword evidence="2" id="KW-0805">Transcription regulation</keyword>
<dbReference type="PANTHER" id="PTHR31391">
    <property type="entry name" value="B3 DOMAIN-CONTAINING PROTEIN OS11G0197600-RELATED"/>
    <property type="match status" value="1"/>
</dbReference>
<keyword evidence="8" id="KW-1185">Reference proteome</keyword>
<proteinExistence type="predicted"/>
<dbReference type="InterPro" id="IPR015300">
    <property type="entry name" value="DNA-bd_pseudobarrel_sf"/>
</dbReference>
<name>A0AAD8NIZ3_TARER</name>
<gene>
    <name evidence="7" type="ORF">QVD17_26944</name>
</gene>
<dbReference type="AlphaFoldDB" id="A0AAD8NIZ3"/>
<evidence type="ECO:0000256" key="3">
    <source>
        <dbReference type="ARBA" id="ARBA00023125"/>
    </source>
</evidence>
<evidence type="ECO:0000256" key="5">
    <source>
        <dbReference type="ARBA" id="ARBA00023242"/>
    </source>
</evidence>
<evidence type="ECO:0000313" key="8">
    <source>
        <dbReference type="Proteomes" id="UP001229421"/>
    </source>
</evidence>
<dbReference type="PANTHER" id="PTHR31391:SF64">
    <property type="entry name" value="B3 DOMAIN-CONTAINING PROTEIN OS06G0112300"/>
    <property type="match status" value="1"/>
</dbReference>
<dbReference type="SUPFAM" id="SSF101936">
    <property type="entry name" value="DNA-binding pseudobarrel domain"/>
    <property type="match status" value="1"/>
</dbReference>
<evidence type="ECO:0000256" key="4">
    <source>
        <dbReference type="ARBA" id="ARBA00023163"/>
    </source>
</evidence>
<dbReference type="Pfam" id="PF02362">
    <property type="entry name" value="B3"/>
    <property type="match status" value="1"/>
</dbReference>
<evidence type="ECO:0000313" key="7">
    <source>
        <dbReference type="EMBL" id="KAK1417810.1"/>
    </source>
</evidence>
<dbReference type="PROSITE" id="PS50863">
    <property type="entry name" value="B3"/>
    <property type="match status" value="1"/>
</dbReference>
<comment type="subcellular location">
    <subcellularLocation>
        <location evidence="1">Nucleus</location>
    </subcellularLocation>
</comment>
<dbReference type="Gene3D" id="2.40.330.10">
    <property type="entry name" value="DNA-binding pseudobarrel domain"/>
    <property type="match status" value="1"/>
</dbReference>
<sequence length="191" mass="21664">MGKKWAWTFPDNKSNQLSPQTPKIELHQGIEGDRVPLKMNPSPSTVDQRMKNLAMETDPDFWPLSGKPYFYVVLKHSHLGKTYRLTIPRHLSENLPVARIPAKIVYRGMVWNLLYLGNQGVSNCRLENQTWANFATANNLEVGDVCVFELTEAGPKSTSINFKLQIFKDEFPTELSEKAEGCDVNNPISID</sequence>
<dbReference type="GO" id="GO:0003677">
    <property type="term" value="F:DNA binding"/>
    <property type="evidence" value="ECO:0007669"/>
    <property type="project" value="UniProtKB-KW"/>
</dbReference>
<dbReference type="SMART" id="SM01019">
    <property type="entry name" value="B3"/>
    <property type="match status" value="1"/>
</dbReference>
<keyword evidence="4" id="KW-0804">Transcription</keyword>
<dbReference type="EMBL" id="JAUHHV010000007">
    <property type="protein sequence ID" value="KAK1417810.1"/>
    <property type="molecule type" value="Genomic_DNA"/>
</dbReference>
<organism evidence="7 8">
    <name type="scientific">Tagetes erecta</name>
    <name type="common">African marigold</name>
    <dbReference type="NCBI Taxonomy" id="13708"/>
    <lineage>
        <taxon>Eukaryota</taxon>
        <taxon>Viridiplantae</taxon>
        <taxon>Streptophyta</taxon>
        <taxon>Embryophyta</taxon>
        <taxon>Tracheophyta</taxon>
        <taxon>Spermatophyta</taxon>
        <taxon>Magnoliopsida</taxon>
        <taxon>eudicotyledons</taxon>
        <taxon>Gunneridae</taxon>
        <taxon>Pentapetalae</taxon>
        <taxon>asterids</taxon>
        <taxon>campanulids</taxon>
        <taxon>Asterales</taxon>
        <taxon>Asteraceae</taxon>
        <taxon>Asteroideae</taxon>
        <taxon>Heliantheae alliance</taxon>
        <taxon>Tageteae</taxon>
        <taxon>Tagetes</taxon>
    </lineage>
</organism>
<dbReference type="GO" id="GO:0005634">
    <property type="term" value="C:nucleus"/>
    <property type="evidence" value="ECO:0007669"/>
    <property type="project" value="UniProtKB-SubCell"/>
</dbReference>
<evidence type="ECO:0000259" key="6">
    <source>
        <dbReference type="PROSITE" id="PS50863"/>
    </source>
</evidence>
<keyword evidence="5" id="KW-0539">Nucleus</keyword>
<protein>
    <recommendedName>
        <fullName evidence="6">TF-B3 domain-containing protein</fullName>
    </recommendedName>
</protein>